<keyword evidence="2" id="KW-1185">Reference proteome</keyword>
<comment type="caution">
    <text evidence="1">The sequence shown here is derived from an EMBL/GenBank/DDBJ whole genome shotgun (WGS) entry which is preliminary data.</text>
</comment>
<dbReference type="Proteomes" id="UP000719412">
    <property type="component" value="Unassembled WGS sequence"/>
</dbReference>
<reference evidence="1" key="1">
    <citation type="journal article" date="2020" name="J Insects Food Feed">
        <title>The yellow mealworm (Tenebrio molitor) genome: a resource for the emerging insects as food and feed industry.</title>
        <authorList>
            <person name="Eriksson T."/>
            <person name="Andere A."/>
            <person name="Kelstrup H."/>
            <person name="Emery V."/>
            <person name="Picard C."/>
        </authorList>
    </citation>
    <scope>NUCLEOTIDE SEQUENCE</scope>
    <source>
        <strain evidence="1">Stoneville</strain>
        <tissue evidence="1">Whole head</tissue>
    </source>
</reference>
<dbReference type="EMBL" id="JABDTM020013249">
    <property type="protein sequence ID" value="KAH0819935.1"/>
    <property type="molecule type" value="Genomic_DNA"/>
</dbReference>
<evidence type="ECO:0000313" key="2">
    <source>
        <dbReference type="Proteomes" id="UP000719412"/>
    </source>
</evidence>
<dbReference type="AlphaFoldDB" id="A0A8J6LFP9"/>
<gene>
    <name evidence="1" type="ORF">GEV33_002856</name>
</gene>
<proteinExistence type="predicted"/>
<protein>
    <submittedName>
        <fullName evidence="1">Uncharacterized protein</fullName>
    </submittedName>
</protein>
<organism evidence="1 2">
    <name type="scientific">Tenebrio molitor</name>
    <name type="common">Yellow mealworm beetle</name>
    <dbReference type="NCBI Taxonomy" id="7067"/>
    <lineage>
        <taxon>Eukaryota</taxon>
        <taxon>Metazoa</taxon>
        <taxon>Ecdysozoa</taxon>
        <taxon>Arthropoda</taxon>
        <taxon>Hexapoda</taxon>
        <taxon>Insecta</taxon>
        <taxon>Pterygota</taxon>
        <taxon>Neoptera</taxon>
        <taxon>Endopterygota</taxon>
        <taxon>Coleoptera</taxon>
        <taxon>Polyphaga</taxon>
        <taxon>Cucujiformia</taxon>
        <taxon>Tenebrionidae</taxon>
        <taxon>Tenebrio</taxon>
    </lineage>
</organism>
<accession>A0A8J6LFP9</accession>
<reference evidence="1" key="2">
    <citation type="submission" date="2021-08" db="EMBL/GenBank/DDBJ databases">
        <authorList>
            <person name="Eriksson T."/>
        </authorList>
    </citation>
    <scope>NUCLEOTIDE SEQUENCE</scope>
    <source>
        <strain evidence="1">Stoneville</strain>
        <tissue evidence="1">Whole head</tissue>
    </source>
</reference>
<sequence length="199" mass="22522">MLLVFGEVGEDVDVSLGQKGNRMYDPGGSSQMNAPFNKLGLERNNCCSQTKSQSHLHRFLSRLIPPWTLSKRPSEKKEKVEGSICTRPEPDRNKRFKIGTLVKLDAFKMSKLFCRYTLSIIRANRISTFIHGYNDWTCTGFVQALSGVIFITVVIEFDVDNHEGYQSEEQNDGGDRSYCFIPFQEPLFDNVVAASPTLL</sequence>
<evidence type="ECO:0000313" key="1">
    <source>
        <dbReference type="EMBL" id="KAH0819935.1"/>
    </source>
</evidence>
<name>A0A8J6LFP9_TENMO</name>